<dbReference type="Gene3D" id="3.40.50.720">
    <property type="entry name" value="NAD(P)-binding Rossmann-like Domain"/>
    <property type="match status" value="1"/>
</dbReference>
<dbReference type="PANTHER" id="PTHR43861:SF5">
    <property type="entry name" value="BLL5978 PROTEIN"/>
    <property type="match status" value="1"/>
</dbReference>
<evidence type="ECO:0000313" key="4">
    <source>
        <dbReference type="Proteomes" id="UP000176329"/>
    </source>
</evidence>
<protein>
    <recommendedName>
        <fullName evidence="5">Methyltransferase</fullName>
    </recommendedName>
</protein>
<dbReference type="InterPro" id="IPR013630">
    <property type="entry name" value="Methyltransf_Zn-bd_dom_put"/>
</dbReference>
<sequence length="414" mass="46639">MQPIKTIKNETCRMCDGREFDLVVDLGEHPLVNSLIEKKDLDGTEPTYPLVVNRCRKCSLVQLTDLVDSEEIYRNVDYLFFSSDMPTLKEYFDEFAAEVKSRFIQNTEDLVVEIGSNDGVMLQHFNGVCRILGVDPSANVVLRALKRGIPTMSEFFSERMGRMIAREWGKAKVVMGSNCIAHLNDLRGLVRGVESLLAEDGVFIVEANYWGGMVKNTNYSLIYHDHYSFFSLKNWQDFAPQFGLHVFDAVVTPAQGGSLRLFMDRGNRPATDRLAALQKEEEDTKLNTLETCKQYEQNVWSVAKKLRATLEDLKSQGKKLAGYGAAAKGFTILRCSNIGKEFLDFFVDDSPAKQGWYTPLDHIEIISRADAAARTPDYFVILAPNYAKVIVEKEKAFHDAGGKFVVPIGNIDIL</sequence>
<comment type="caution">
    <text evidence="3">The sequence shown here is derived from an EMBL/GenBank/DDBJ whole genome shotgun (WGS) entry which is preliminary data.</text>
</comment>
<feature type="domain" description="Methyltransferase putative zinc binding" evidence="1">
    <location>
        <begin position="12"/>
        <end position="73"/>
    </location>
</feature>
<dbReference type="AlphaFoldDB" id="A0A1F6LUJ0"/>
<dbReference type="Gene3D" id="3.40.50.150">
    <property type="entry name" value="Vaccinia Virus protein VP39"/>
    <property type="match status" value="1"/>
</dbReference>
<evidence type="ECO:0000313" key="3">
    <source>
        <dbReference type="EMBL" id="OGH63032.1"/>
    </source>
</evidence>
<dbReference type="SUPFAM" id="SSF53335">
    <property type="entry name" value="S-adenosyl-L-methionine-dependent methyltransferases"/>
    <property type="match status" value="1"/>
</dbReference>
<organism evidence="3 4">
    <name type="scientific">Candidatus Magasanikbacteria bacterium RIFCSPHIGHO2_01_FULL_50_8</name>
    <dbReference type="NCBI Taxonomy" id="1798674"/>
    <lineage>
        <taxon>Bacteria</taxon>
        <taxon>Candidatus Magasanikiibacteriota</taxon>
    </lineage>
</organism>
<dbReference type="Pfam" id="PF13489">
    <property type="entry name" value="Methyltransf_23"/>
    <property type="match status" value="1"/>
</dbReference>
<dbReference type="InterPro" id="IPR013691">
    <property type="entry name" value="MeTrfase_14"/>
</dbReference>
<dbReference type="Gene3D" id="6.20.50.110">
    <property type="entry name" value="Methyltransferase, zinc-binding domain"/>
    <property type="match status" value="1"/>
</dbReference>
<gene>
    <name evidence="3" type="ORF">A2848_02670</name>
</gene>
<dbReference type="PANTHER" id="PTHR43861">
    <property type="entry name" value="TRANS-ACONITATE 2-METHYLTRANSFERASE-RELATED"/>
    <property type="match status" value="1"/>
</dbReference>
<name>A0A1F6LUJ0_9BACT</name>
<evidence type="ECO:0008006" key="5">
    <source>
        <dbReference type="Google" id="ProtNLM"/>
    </source>
</evidence>
<proteinExistence type="predicted"/>
<accession>A0A1F6LUJ0</accession>
<feature type="domain" description="C-methyltransferase" evidence="2">
    <location>
        <begin position="254"/>
        <end position="408"/>
    </location>
</feature>
<evidence type="ECO:0000259" key="2">
    <source>
        <dbReference type="Pfam" id="PF08484"/>
    </source>
</evidence>
<dbReference type="InterPro" id="IPR029063">
    <property type="entry name" value="SAM-dependent_MTases_sf"/>
</dbReference>
<dbReference type="InterPro" id="IPR038576">
    <property type="entry name" value="Methyltransf_Zn-bd_dom_put_sf"/>
</dbReference>
<evidence type="ECO:0000259" key="1">
    <source>
        <dbReference type="Pfam" id="PF08421"/>
    </source>
</evidence>
<reference evidence="3 4" key="1">
    <citation type="journal article" date="2016" name="Nat. Commun.">
        <title>Thousands of microbial genomes shed light on interconnected biogeochemical processes in an aquifer system.</title>
        <authorList>
            <person name="Anantharaman K."/>
            <person name="Brown C.T."/>
            <person name="Hug L.A."/>
            <person name="Sharon I."/>
            <person name="Castelle C.J."/>
            <person name="Probst A.J."/>
            <person name="Thomas B.C."/>
            <person name="Singh A."/>
            <person name="Wilkins M.J."/>
            <person name="Karaoz U."/>
            <person name="Brodie E.L."/>
            <person name="Williams K.H."/>
            <person name="Hubbard S.S."/>
            <person name="Banfield J.F."/>
        </authorList>
    </citation>
    <scope>NUCLEOTIDE SEQUENCE [LARGE SCALE GENOMIC DNA]</scope>
</reference>
<dbReference type="Proteomes" id="UP000176329">
    <property type="component" value="Unassembled WGS sequence"/>
</dbReference>
<dbReference type="EMBL" id="MFPV01000007">
    <property type="protein sequence ID" value="OGH63032.1"/>
    <property type="molecule type" value="Genomic_DNA"/>
</dbReference>
<dbReference type="Pfam" id="PF08484">
    <property type="entry name" value="Methyltransf_14"/>
    <property type="match status" value="1"/>
</dbReference>
<dbReference type="Pfam" id="PF08421">
    <property type="entry name" value="Methyltransf_13"/>
    <property type="match status" value="1"/>
</dbReference>